<name>A0A0A9BL39_ARUDO</name>
<feature type="chain" id="PRO_5002044225" evidence="1">
    <location>
        <begin position="24"/>
        <end position="64"/>
    </location>
</feature>
<accession>A0A0A9BL39</accession>
<evidence type="ECO:0000313" key="2">
    <source>
        <dbReference type="EMBL" id="JAD62888.1"/>
    </source>
</evidence>
<reference evidence="2" key="2">
    <citation type="journal article" date="2015" name="Data Brief">
        <title>Shoot transcriptome of the giant reed, Arundo donax.</title>
        <authorList>
            <person name="Barrero R.A."/>
            <person name="Guerrero F.D."/>
            <person name="Moolhuijzen P."/>
            <person name="Goolsby J.A."/>
            <person name="Tidwell J."/>
            <person name="Bellgard S.E."/>
            <person name="Bellgard M.I."/>
        </authorList>
    </citation>
    <scope>NUCLEOTIDE SEQUENCE</scope>
    <source>
        <tissue evidence="2">Shoot tissue taken approximately 20 cm above the soil surface</tissue>
    </source>
</reference>
<dbReference type="EMBL" id="GBRH01235007">
    <property type="protein sequence ID" value="JAD62888.1"/>
    <property type="molecule type" value="Transcribed_RNA"/>
</dbReference>
<protein>
    <submittedName>
        <fullName evidence="2">Uncharacterized protein</fullName>
    </submittedName>
</protein>
<dbReference type="AlphaFoldDB" id="A0A0A9BL39"/>
<organism evidence="2">
    <name type="scientific">Arundo donax</name>
    <name type="common">Giant reed</name>
    <name type="synonym">Donax arundinaceus</name>
    <dbReference type="NCBI Taxonomy" id="35708"/>
    <lineage>
        <taxon>Eukaryota</taxon>
        <taxon>Viridiplantae</taxon>
        <taxon>Streptophyta</taxon>
        <taxon>Embryophyta</taxon>
        <taxon>Tracheophyta</taxon>
        <taxon>Spermatophyta</taxon>
        <taxon>Magnoliopsida</taxon>
        <taxon>Liliopsida</taxon>
        <taxon>Poales</taxon>
        <taxon>Poaceae</taxon>
        <taxon>PACMAD clade</taxon>
        <taxon>Arundinoideae</taxon>
        <taxon>Arundineae</taxon>
        <taxon>Arundo</taxon>
    </lineage>
</organism>
<reference evidence="2" key="1">
    <citation type="submission" date="2014-09" db="EMBL/GenBank/DDBJ databases">
        <authorList>
            <person name="Magalhaes I.L.F."/>
            <person name="Oliveira U."/>
            <person name="Santos F.R."/>
            <person name="Vidigal T.H.D.A."/>
            <person name="Brescovit A.D."/>
            <person name="Santos A.J."/>
        </authorList>
    </citation>
    <scope>NUCLEOTIDE SEQUENCE</scope>
    <source>
        <tissue evidence="2">Shoot tissue taken approximately 20 cm above the soil surface</tissue>
    </source>
</reference>
<proteinExistence type="predicted"/>
<feature type="signal peptide" evidence="1">
    <location>
        <begin position="1"/>
        <end position="23"/>
    </location>
</feature>
<sequence>MSSRCDLLMAFLLFIAIISLSHGLVDTPRFILLPGFTLAVSYDRVTARERVDDVIIALFTSSRS</sequence>
<evidence type="ECO:0000256" key="1">
    <source>
        <dbReference type="SAM" id="SignalP"/>
    </source>
</evidence>
<keyword evidence="1" id="KW-0732">Signal</keyword>